<comment type="pathway">
    <text evidence="2">Cofactor biosynthesis; ubiquinone biosynthesis.</text>
</comment>
<keyword evidence="5" id="KW-0274">FAD</keyword>
<feature type="domain" description="FAD-binding" evidence="9">
    <location>
        <begin position="178"/>
        <end position="394"/>
    </location>
</feature>
<evidence type="ECO:0000256" key="2">
    <source>
        <dbReference type="ARBA" id="ARBA00004749"/>
    </source>
</evidence>
<dbReference type="PRINTS" id="PR00420">
    <property type="entry name" value="RNGMNOXGNASE"/>
</dbReference>
<dbReference type="EMBL" id="CP000083">
    <property type="protein sequence ID" value="AAZ26073.1"/>
    <property type="molecule type" value="Genomic_DNA"/>
</dbReference>
<dbReference type="FunFam" id="3.50.50.60:FF:000021">
    <property type="entry name" value="Ubiquinone biosynthesis monooxygenase COQ6"/>
    <property type="match status" value="1"/>
</dbReference>
<dbReference type="HOGENOM" id="CLU_009665_8_1_6"/>
<dbReference type="EC" id="1.14.13.-" evidence="10"/>
<dbReference type="NCBIfam" id="TIGR01988">
    <property type="entry name" value="Ubi-OHases"/>
    <property type="match status" value="1"/>
</dbReference>
<reference evidence="10" key="1">
    <citation type="journal article" date="2005" name="Proc. Natl. Acad. Sci. U.S.A.">
        <title>The psychrophilic lifestyle as revealed by the genome sequence of Colwellia psychrerythraea 34H through genomic and proteomic analyses.</title>
        <authorList>
            <person name="Methe B.A."/>
            <person name="Nelson K.E."/>
            <person name="Deming J.W."/>
            <person name="Momen B."/>
            <person name="Melamud E."/>
            <person name="Zhang X."/>
            <person name="Moult J."/>
            <person name="Madupu R."/>
            <person name="Nelson W.C."/>
            <person name="Dodson R.J."/>
            <person name="Brinkac L.M."/>
            <person name="Daugherty S.C."/>
            <person name="Durkin A.S."/>
            <person name="DeBoy R.T."/>
            <person name="Kolonay J.F."/>
            <person name="Sullivan S.A."/>
            <person name="Zhou L."/>
            <person name="Davidsen T.M."/>
            <person name="Wu M."/>
            <person name="Huston A.L."/>
            <person name="Lewis M."/>
            <person name="Weaver B."/>
            <person name="Weidman J.F."/>
            <person name="Khouri H."/>
            <person name="Utterback T.R."/>
            <person name="Feldblyum T.V."/>
            <person name="Fraser C.M."/>
        </authorList>
    </citation>
    <scope>NUCLEOTIDE SEQUENCE [LARGE SCALE GENOMIC DNA]</scope>
    <source>
        <strain evidence="10">34H</strain>
    </source>
</reference>
<comment type="cofactor">
    <cofactor evidence="1">
        <name>FAD</name>
        <dbReference type="ChEBI" id="CHEBI:57692"/>
    </cofactor>
</comment>
<dbReference type="STRING" id="167879.CPS_1272"/>
<evidence type="ECO:0000256" key="8">
    <source>
        <dbReference type="ARBA" id="ARBA00065734"/>
    </source>
</evidence>
<protein>
    <submittedName>
        <fullName evidence="10">2-octaprenyl-6-methoxyphenol hydroxylase</fullName>
        <ecNumber evidence="10">1.14.13.-</ecNumber>
    </submittedName>
</protein>
<dbReference type="GO" id="GO:0006744">
    <property type="term" value="P:ubiquinone biosynthetic process"/>
    <property type="evidence" value="ECO:0007669"/>
    <property type="project" value="UniProtKB-UniPathway"/>
</dbReference>
<dbReference type="InterPro" id="IPR036188">
    <property type="entry name" value="FAD/NAD-bd_sf"/>
</dbReference>
<dbReference type="SUPFAM" id="SSF51905">
    <property type="entry name" value="FAD/NAD(P)-binding domain"/>
    <property type="match status" value="1"/>
</dbReference>
<dbReference type="InterPro" id="IPR011295">
    <property type="entry name" value="UbiH"/>
</dbReference>
<name>Q486K0_COLP3</name>
<dbReference type="NCBIfam" id="NF004356">
    <property type="entry name" value="PRK05732.1"/>
    <property type="match status" value="1"/>
</dbReference>
<dbReference type="GO" id="GO:0071949">
    <property type="term" value="F:FAD binding"/>
    <property type="evidence" value="ECO:0007669"/>
    <property type="project" value="InterPro"/>
</dbReference>
<dbReference type="PANTHER" id="PTHR43876">
    <property type="entry name" value="UBIQUINONE BIOSYNTHESIS MONOOXYGENASE COQ6, MITOCHONDRIAL"/>
    <property type="match status" value="1"/>
</dbReference>
<dbReference type="Pfam" id="PF01494">
    <property type="entry name" value="FAD_binding_3"/>
    <property type="match status" value="1"/>
</dbReference>
<dbReference type="InterPro" id="IPR051205">
    <property type="entry name" value="UbiH/COQ6_monooxygenase"/>
</dbReference>
<dbReference type="GO" id="GO:0110142">
    <property type="term" value="C:ubiquinone biosynthesis complex"/>
    <property type="evidence" value="ECO:0007669"/>
    <property type="project" value="UniProtKB-ARBA"/>
</dbReference>
<accession>Q486K0</accession>
<evidence type="ECO:0000313" key="11">
    <source>
        <dbReference type="Proteomes" id="UP000000547"/>
    </source>
</evidence>
<dbReference type="InterPro" id="IPR018168">
    <property type="entry name" value="Ubi_Hdrlase_CS"/>
</dbReference>
<keyword evidence="4" id="KW-0285">Flavoprotein</keyword>
<dbReference type="InterPro" id="IPR002938">
    <property type="entry name" value="FAD-bd"/>
</dbReference>
<dbReference type="RefSeq" id="WP_011042109.1">
    <property type="nucleotide sequence ID" value="NC_003910.7"/>
</dbReference>
<evidence type="ECO:0000256" key="1">
    <source>
        <dbReference type="ARBA" id="ARBA00001974"/>
    </source>
</evidence>
<dbReference type="UniPathway" id="UPA00232"/>
<dbReference type="AlphaFoldDB" id="Q486K0"/>
<dbReference type="NCBIfam" id="TIGR01984">
    <property type="entry name" value="UbiH"/>
    <property type="match status" value="1"/>
</dbReference>
<evidence type="ECO:0000256" key="6">
    <source>
        <dbReference type="ARBA" id="ARBA00023002"/>
    </source>
</evidence>
<dbReference type="Gene3D" id="3.50.50.60">
    <property type="entry name" value="FAD/NAD(P)-binding domain"/>
    <property type="match status" value="2"/>
</dbReference>
<evidence type="ECO:0000313" key="10">
    <source>
        <dbReference type="EMBL" id="AAZ26073.1"/>
    </source>
</evidence>
<dbReference type="GO" id="GO:0008681">
    <property type="term" value="F:2-octaprenyl-6-methoxyphenol hydroxylase activity"/>
    <property type="evidence" value="ECO:0007669"/>
    <property type="project" value="InterPro"/>
</dbReference>
<organism evidence="10 11">
    <name type="scientific">Colwellia psychrerythraea (strain 34H / ATCC BAA-681)</name>
    <name type="common">Vibrio psychroerythus</name>
    <dbReference type="NCBI Taxonomy" id="167879"/>
    <lineage>
        <taxon>Bacteria</taxon>
        <taxon>Pseudomonadati</taxon>
        <taxon>Pseudomonadota</taxon>
        <taxon>Gammaproteobacteria</taxon>
        <taxon>Alteromonadales</taxon>
        <taxon>Colwelliaceae</taxon>
        <taxon>Colwellia</taxon>
    </lineage>
</organism>
<keyword evidence="6 10" id="KW-0560">Oxidoreductase</keyword>
<sequence>MENSNQHFDVIISGGGLSGSLMALSLSQLSKADGSLLSIAIIEAQAFNQTSSAAETSLFDERVLALSHGSAKYLAKLGAWQYLKDDASAITDIDISDRGHFAKARLTAKEYDVNALGYVIEMALIGKAQLKALSDHTTNVKNSSATNSTAIKKNIHWFSPDSIADITWQERNKSAADKTQVKVTLNSGETLSAKLLLGCDGAHSPVRKLANIDVTCDDYQQVALIANVSTSKAHHHKAFERFTPFGPIAMLPLKSLKTKSSAAGASRCSLVWTMTPEQAAEIKHLSDDDFKVELERAFGSYLGAITHVGKRDTYPLVLLQAQQQTYHRMALVGNASHTIHPIAGQGFNLGLRDVEVMTDLVKNALAAGQDIGNFALLHSYQMNRAKDQQQVIQLTDSLVTLFANDLPPLVVGRNIGLQALNIMSPLKNALVKKTMGY</sequence>
<gene>
    <name evidence="10" type="primary">ubiH</name>
    <name evidence="10" type="ordered locus">CPS_1272</name>
</gene>
<comment type="similarity">
    <text evidence="3">Belongs to the UbiH/COQ6 family.</text>
</comment>
<evidence type="ECO:0000256" key="7">
    <source>
        <dbReference type="ARBA" id="ARBA00023033"/>
    </source>
</evidence>
<dbReference type="KEGG" id="cps:CPS_1272"/>
<evidence type="ECO:0000256" key="4">
    <source>
        <dbReference type="ARBA" id="ARBA00022630"/>
    </source>
</evidence>
<keyword evidence="7" id="KW-0503">Monooxygenase</keyword>
<dbReference type="Proteomes" id="UP000000547">
    <property type="component" value="Chromosome"/>
</dbReference>
<evidence type="ECO:0000259" key="9">
    <source>
        <dbReference type="Pfam" id="PF01494"/>
    </source>
</evidence>
<proteinExistence type="inferred from homology"/>
<dbReference type="InterPro" id="IPR010971">
    <property type="entry name" value="UbiH/COQ6"/>
</dbReference>
<comment type="subunit">
    <text evidence="8">Component of the Ubi complex metabolon, which regroups five ubiquinone biosynthesis proteins (UbiE, UbiF, UbiG, UbiH and UbiI) and two accessory factors (UbiK and the lipid-binding protein UbiJ).</text>
</comment>
<dbReference type="PANTHER" id="PTHR43876:SF8">
    <property type="entry name" value="2-OCTAPRENYL-6-METHOXYPHENOL HYDROXYLASE"/>
    <property type="match status" value="1"/>
</dbReference>
<dbReference type="PROSITE" id="PS01304">
    <property type="entry name" value="UBIH"/>
    <property type="match status" value="1"/>
</dbReference>
<evidence type="ECO:0000256" key="3">
    <source>
        <dbReference type="ARBA" id="ARBA00005349"/>
    </source>
</evidence>
<evidence type="ECO:0000256" key="5">
    <source>
        <dbReference type="ARBA" id="ARBA00022827"/>
    </source>
</evidence>